<gene>
    <name evidence="2" type="ORF">SDC9_212267</name>
</gene>
<comment type="caution">
    <text evidence="2">The sequence shown here is derived from an EMBL/GenBank/DDBJ whole genome shotgun (WGS) entry which is preliminary data.</text>
</comment>
<feature type="compositionally biased region" description="Polar residues" evidence="1">
    <location>
        <begin position="9"/>
        <end position="21"/>
    </location>
</feature>
<proteinExistence type="predicted"/>
<evidence type="ECO:0000313" key="2">
    <source>
        <dbReference type="EMBL" id="MPN64492.1"/>
    </source>
</evidence>
<dbReference type="AlphaFoldDB" id="A0A645JMG8"/>
<feature type="compositionally biased region" description="Basic and acidic residues" evidence="1">
    <location>
        <begin position="31"/>
        <end position="49"/>
    </location>
</feature>
<organism evidence="2">
    <name type="scientific">bioreactor metagenome</name>
    <dbReference type="NCBI Taxonomy" id="1076179"/>
    <lineage>
        <taxon>unclassified sequences</taxon>
        <taxon>metagenomes</taxon>
        <taxon>ecological metagenomes</taxon>
    </lineage>
</organism>
<reference evidence="2" key="1">
    <citation type="submission" date="2019-08" db="EMBL/GenBank/DDBJ databases">
        <authorList>
            <person name="Kucharzyk K."/>
            <person name="Murdoch R.W."/>
            <person name="Higgins S."/>
            <person name="Loffler F."/>
        </authorList>
    </citation>
    <scope>NUCLEOTIDE SEQUENCE</scope>
</reference>
<name>A0A645JMG8_9ZZZZ</name>
<feature type="region of interest" description="Disordered" evidence="1">
    <location>
        <begin position="1"/>
        <end position="60"/>
    </location>
</feature>
<dbReference type="EMBL" id="VSSQ01145453">
    <property type="protein sequence ID" value="MPN64492.1"/>
    <property type="molecule type" value="Genomic_DNA"/>
</dbReference>
<evidence type="ECO:0000256" key="1">
    <source>
        <dbReference type="SAM" id="MobiDB-lite"/>
    </source>
</evidence>
<accession>A0A645JMG8</accession>
<protein>
    <submittedName>
        <fullName evidence="2">Uncharacterized protein</fullName>
    </submittedName>
</protein>
<sequence>MRASLADHLSNQLKAGRGKQQNTRHARKRREHTDKTCKRVDIFPHRIDAGDGQQKKQTIR</sequence>